<dbReference type="RefSeq" id="WP_067436824.1">
    <property type="nucleotide sequence ID" value="NZ_CP072599.1"/>
</dbReference>
<geneLocation type="plasmid" evidence="2">
    <name>pEM01</name>
</geneLocation>
<gene>
    <name evidence="1" type="ORF">EM595_p0497</name>
</gene>
<dbReference type="AlphaFoldDB" id="A0A0U5GTM2"/>
<dbReference type="KEGG" id="ege:EM595_p0497"/>
<dbReference type="GeneID" id="84615212"/>
<name>A0A0U5GTM2_9GAMM</name>
<dbReference type="EMBL" id="LN907828">
    <property type="protein sequence ID" value="CUU26193.1"/>
    <property type="molecule type" value="Genomic_DNA"/>
</dbReference>
<sequence length="97" mass="10794">MKRRDDDKLTDIMMGEAVLTLLQGGDAISATAVIERLQQLAANEKNDMRQLACERAIAEVRSSLDIARDRTTLQVCDGENVQHIFTNDGPPDDTKKH</sequence>
<organism evidence="1 2">
    <name type="scientific">Duffyella gerundensis</name>
    <dbReference type="NCBI Taxonomy" id="1619313"/>
    <lineage>
        <taxon>Bacteria</taxon>
        <taxon>Pseudomonadati</taxon>
        <taxon>Pseudomonadota</taxon>
        <taxon>Gammaproteobacteria</taxon>
        <taxon>Enterobacterales</taxon>
        <taxon>Erwiniaceae</taxon>
        <taxon>Duffyella</taxon>
    </lineage>
</organism>
<dbReference type="PATRIC" id="fig|1619313.3.peg.4126"/>
<keyword evidence="2" id="KW-1185">Reference proteome</keyword>
<protein>
    <submittedName>
        <fullName evidence="1">Uncharacterized protein</fullName>
    </submittedName>
</protein>
<dbReference type="Proteomes" id="UP000059419">
    <property type="component" value="Plasmid pEM01"/>
</dbReference>
<evidence type="ECO:0000313" key="1">
    <source>
        <dbReference type="EMBL" id="CUU26193.1"/>
    </source>
</evidence>
<dbReference type="OrthoDB" id="6539751at2"/>
<evidence type="ECO:0000313" key="2">
    <source>
        <dbReference type="Proteomes" id="UP000059419"/>
    </source>
</evidence>
<proteinExistence type="predicted"/>
<reference evidence="2" key="1">
    <citation type="submission" date="2015-11" db="EMBL/GenBank/DDBJ databases">
        <authorList>
            <person name="Blom J."/>
        </authorList>
    </citation>
    <scope>NUCLEOTIDE SEQUENCE [LARGE SCALE GENOMIC DNA]</scope>
    <source>
        <plasmid evidence="2">pEM01</plasmid>
    </source>
</reference>
<accession>A0A0U5GTM2</accession>